<evidence type="ECO:0000313" key="2">
    <source>
        <dbReference type="Proteomes" id="UP000014136"/>
    </source>
</evidence>
<dbReference type="InterPro" id="IPR050072">
    <property type="entry name" value="Peptidase_M20A"/>
</dbReference>
<evidence type="ECO:0000313" key="1">
    <source>
        <dbReference type="EMBL" id="EOT25927.1"/>
    </source>
</evidence>
<evidence type="ECO:0008006" key="3">
    <source>
        <dbReference type="Google" id="ProtNLM"/>
    </source>
</evidence>
<dbReference type="RefSeq" id="WP_016176150.1">
    <property type="nucleotide sequence ID" value="NZ_KE136391.1"/>
</dbReference>
<dbReference type="PANTHER" id="PTHR43808:SF27">
    <property type="entry name" value="PROTEIN ROCB"/>
    <property type="match status" value="1"/>
</dbReference>
<dbReference type="HOGENOM" id="CLU_037632_0_0_9"/>
<protein>
    <recommendedName>
        <fullName evidence="3">Peptidase M20</fullName>
    </recommendedName>
</protein>
<keyword evidence="2" id="KW-1185">Reference proteome</keyword>
<dbReference type="AlphaFoldDB" id="S0NXP7"/>
<organism evidence="1 2">
    <name type="scientific">Enterococcus saccharolyticus subsp. saccharolyticus ATCC 43076</name>
    <dbReference type="NCBI Taxonomy" id="1139996"/>
    <lineage>
        <taxon>Bacteria</taxon>
        <taxon>Bacillati</taxon>
        <taxon>Bacillota</taxon>
        <taxon>Bacilli</taxon>
        <taxon>Lactobacillales</taxon>
        <taxon>Enterococcaceae</taxon>
        <taxon>Enterococcus</taxon>
    </lineage>
</organism>
<sequence>MYQRICQLTLPQQIEAVAKELVNIPSINNSSHGEADICQKINDILLSFPYFEEHPQYVWTTDLPNDPYQRKNVFAFLPKKGVDKIVVLHAHMDTVGVEDFGKIKSSAFHPEELLTFFKAYQEDSEVQAEALSGDWAFGRGMLDMKSGMAVHLMNLLFYTQHLEELPFNLLFMGNPVEENDHTGAIEALPELMKFKHQGYEFIAAINTDFVSPLYEDDQTRYLYTGAAGKMLSCFYIKGREAHVGNTLQGVDPTLLSSAINLAINTNPALCEEIQDEEILPSSALYQRDQKDFYNVQTAKTAHLYFNTFLYEKSVKDVLTLLLTATEQAVMQVTEMLDHRLATYRENIAVPLGKIDHRVHVYLFEDYVEFCRQKVNPEAILQTLLTKKLDKRELGFALIDALEHATGDDSPKVILFLAPPFCPHNEIEKNSRLDQAIQSATETITQETGDVFKKRRFFPFLSDSSYLAMNETDSEIEAIMKNFPGMNTIYPLPVQEIQQLSIPAVNLGVFGKGAHTWKERIYKPYSYDVLPRLIRHVLKNLEDQK</sequence>
<dbReference type="Gene3D" id="3.40.630.10">
    <property type="entry name" value="Zn peptidases"/>
    <property type="match status" value="1"/>
</dbReference>
<dbReference type="OrthoDB" id="9792335at2"/>
<dbReference type="PATRIC" id="fig|1139996.3.peg.2352"/>
<dbReference type="EMBL" id="AHYT01000012">
    <property type="protein sequence ID" value="EOT25927.1"/>
    <property type="molecule type" value="Genomic_DNA"/>
</dbReference>
<dbReference type="InterPro" id="IPR012166">
    <property type="entry name" value="Uncharacterised_RocB"/>
</dbReference>
<dbReference type="PIRSF" id="PIRSF010386">
    <property type="entry name" value="RocB"/>
    <property type="match status" value="1"/>
</dbReference>
<comment type="caution">
    <text evidence="1">The sequence shown here is derived from an EMBL/GenBank/DDBJ whole genome shotgun (WGS) entry which is preliminary data.</text>
</comment>
<accession>S0NXP7</accession>
<dbReference type="Proteomes" id="UP000014136">
    <property type="component" value="Unassembled WGS sequence"/>
</dbReference>
<dbReference type="STRING" id="41997.RV16_GL000057"/>
<dbReference type="PANTHER" id="PTHR43808">
    <property type="entry name" value="ACETYLORNITHINE DEACETYLASE"/>
    <property type="match status" value="1"/>
</dbReference>
<reference evidence="1 2" key="1">
    <citation type="submission" date="2013-03" db="EMBL/GenBank/DDBJ databases">
        <title>The Genome Sequence of Enterococcus saccharolyticus ATCC_43076 (Illumina only assembly).</title>
        <authorList>
            <consortium name="The Broad Institute Genomics Platform"/>
            <consortium name="The Broad Institute Genome Sequencing Center for Infectious Disease"/>
            <person name="Earl A."/>
            <person name="Russ C."/>
            <person name="Gilmore M."/>
            <person name="Surin D."/>
            <person name="Walker B."/>
            <person name="Young S."/>
            <person name="Zeng Q."/>
            <person name="Gargeya S."/>
            <person name="Fitzgerald M."/>
            <person name="Haas B."/>
            <person name="Abouelleil A."/>
            <person name="Allen A.W."/>
            <person name="Alvarado L."/>
            <person name="Arachchi H.M."/>
            <person name="Berlin A.M."/>
            <person name="Chapman S.B."/>
            <person name="Gainer-Dewar J."/>
            <person name="Goldberg J."/>
            <person name="Griggs A."/>
            <person name="Gujja S."/>
            <person name="Hansen M."/>
            <person name="Howarth C."/>
            <person name="Imamovic A."/>
            <person name="Ireland A."/>
            <person name="Larimer J."/>
            <person name="McCowan C."/>
            <person name="Murphy C."/>
            <person name="Pearson M."/>
            <person name="Poon T.W."/>
            <person name="Priest M."/>
            <person name="Roberts A."/>
            <person name="Saif S."/>
            <person name="Shea T."/>
            <person name="Sisk P."/>
            <person name="Sykes S."/>
            <person name="Wortman J."/>
            <person name="Nusbaum C."/>
            <person name="Birren B."/>
        </authorList>
    </citation>
    <scope>NUCLEOTIDE SEQUENCE [LARGE SCALE GENOMIC DNA]</scope>
    <source>
        <strain evidence="1 2">ATCC 43076</strain>
    </source>
</reference>
<dbReference type="eggNOG" id="COG4187">
    <property type="taxonomic scope" value="Bacteria"/>
</dbReference>
<gene>
    <name evidence="1" type="ORF">OMQ_02397</name>
</gene>
<proteinExistence type="predicted"/>
<dbReference type="SUPFAM" id="SSF53187">
    <property type="entry name" value="Zn-dependent exopeptidases"/>
    <property type="match status" value="1"/>
</dbReference>
<name>S0NXP7_9ENTE</name>